<evidence type="ECO:0000313" key="2">
    <source>
        <dbReference type="EMBL" id="TGY92260.1"/>
    </source>
</evidence>
<evidence type="ECO:0000313" key="3">
    <source>
        <dbReference type="Proteomes" id="UP000305451"/>
    </source>
</evidence>
<keyword evidence="1" id="KW-1133">Transmembrane helix</keyword>
<proteinExistence type="predicted"/>
<reference evidence="2 3" key="1">
    <citation type="journal article" date="2013" name="Int. J. Syst. Evol. Microbiol.">
        <title>Marinicauda pacifica gen. nov., sp. nov., a prosthecate alphaproteobacterium of the family Hyphomonadaceae isolated from deep seawater.</title>
        <authorList>
            <person name="Zhang X.Y."/>
            <person name="Li G.W."/>
            <person name="Wang C.S."/>
            <person name="Zhang Y.J."/>
            <person name="Xu X.W."/>
            <person name="Li H."/>
            <person name="Liu A."/>
            <person name="Liu C."/>
            <person name="Xie B.B."/>
            <person name="Qin Q.L."/>
            <person name="Xu Z."/>
            <person name="Chen X.L."/>
            <person name="Zhou B.C."/>
            <person name="Zhang Y.Z."/>
        </authorList>
    </citation>
    <scope>NUCLEOTIDE SEQUENCE [LARGE SCALE GENOMIC DNA]</scope>
    <source>
        <strain evidence="2 3">P-1 km-3</strain>
    </source>
</reference>
<organism evidence="2 3">
    <name type="scientific">Marinicauda pacifica</name>
    <dbReference type="NCBI Taxonomy" id="1133559"/>
    <lineage>
        <taxon>Bacteria</taxon>
        <taxon>Pseudomonadati</taxon>
        <taxon>Pseudomonadota</taxon>
        <taxon>Alphaproteobacteria</taxon>
        <taxon>Maricaulales</taxon>
        <taxon>Maricaulaceae</taxon>
        <taxon>Marinicauda</taxon>
    </lineage>
</organism>
<gene>
    <name evidence="2" type="ORF">E5162_11450</name>
</gene>
<dbReference type="RefSeq" id="WP_135945393.1">
    <property type="nucleotide sequence ID" value="NZ_BMEI01000003.1"/>
</dbReference>
<keyword evidence="1" id="KW-0812">Transmembrane</keyword>
<dbReference type="AlphaFoldDB" id="A0A4S2H8U8"/>
<dbReference type="OrthoDB" id="7632567at2"/>
<feature type="transmembrane region" description="Helical" evidence="1">
    <location>
        <begin position="39"/>
        <end position="63"/>
    </location>
</feature>
<dbReference type="EMBL" id="SRXV01000003">
    <property type="protein sequence ID" value="TGY92260.1"/>
    <property type="molecule type" value="Genomic_DNA"/>
</dbReference>
<feature type="transmembrane region" description="Helical" evidence="1">
    <location>
        <begin position="7"/>
        <end position="27"/>
    </location>
</feature>
<keyword evidence="1" id="KW-0472">Membrane</keyword>
<protein>
    <submittedName>
        <fullName evidence="2">Uncharacterized protein</fullName>
    </submittedName>
</protein>
<evidence type="ECO:0000256" key="1">
    <source>
        <dbReference type="SAM" id="Phobius"/>
    </source>
</evidence>
<accession>A0A4S2H8U8</accession>
<comment type="caution">
    <text evidence="2">The sequence shown here is derived from an EMBL/GenBank/DDBJ whole genome shotgun (WGS) entry which is preliminary data.</text>
</comment>
<sequence>MNRNAIGTALVVLAAIAICVVFMVVIWRQLPAVEMGAHGWVALALGTLLSLIVGGGLSAILVISRRRGYDEGAHELYRGHFEND</sequence>
<dbReference type="Proteomes" id="UP000305451">
    <property type="component" value="Unassembled WGS sequence"/>
</dbReference>
<name>A0A4S2H8U8_9PROT</name>
<keyword evidence="3" id="KW-1185">Reference proteome</keyword>